<dbReference type="InterPro" id="IPR006400">
    <property type="entry name" value="Hopene-cyclase"/>
</dbReference>
<dbReference type="Pfam" id="PF13249">
    <property type="entry name" value="SQHop_cyclase_N"/>
    <property type="match status" value="1"/>
</dbReference>
<organism evidence="8 9">
    <name type="scientific">Oculimacula yallundae</name>
    <dbReference type="NCBI Taxonomy" id="86028"/>
    <lineage>
        <taxon>Eukaryota</taxon>
        <taxon>Fungi</taxon>
        <taxon>Dikarya</taxon>
        <taxon>Ascomycota</taxon>
        <taxon>Pezizomycotina</taxon>
        <taxon>Leotiomycetes</taxon>
        <taxon>Helotiales</taxon>
        <taxon>Ploettnerulaceae</taxon>
        <taxon>Oculimacula</taxon>
    </lineage>
</organism>
<dbReference type="InterPro" id="IPR050426">
    <property type="entry name" value="Glycosyltransferase_28"/>
</dbReference>
<evidence type="ECO:0000259" key="6">
    <source>
        <dbReference type="Pfam" id="PF13243"/>
    </source>
</evidence>
<name>A0ABR4BTU9_9HELO</name>
<evidence type="ECO:0000259" key="4">
    <source>
        <dbReference type="Pfam" id="PF03033"/>
    </source>
</evidence>
<dbReference type="EMBL" id="JAZHXI010000021">
    <property type="protein sequence ID" value="KAL2060526.1"/>
    <property type="molecule type" value="Genomic_DNA"/>
</dbReference>
<feature type="domain" description="Glycosyltransferase family 28 N-terminal" evidence="4">
    <location>
        <begin position="701"/>
        <end position="852"/>
    </location>
</feature>
<gene>
    <name evidence="8" type="ORF">VTL71DRAFT_9167</name>
</gene>
<dbReference type="Gene3D" id="3.40.50.2000">
    <property type="entry name" value="Glycogen Phosphorylase B"/>
    <property type="match status" value="2"/>
</dbReference>
<reference evidence="8 9" key="1">
    <citation type="journal article" date="2024" name="Commun. Biol.">
        <title>Comparative genomic analysis of thermophilic fungi reveals convergent evolutionary adaptations and gene losses.</title>
        <authorList>
            <person name="Steindorff A.S."/>
            <person name="Aguilar-Pontes M.V."/>
            <person name="Robinson A.J."/>
            <person name="Andreopoulos B."/>
            <person name="LaButti K."/>
            <person name="Kuo A."/>
            <person name="Mondo S."/>
            <person name="Riley R."/>
            <person name="Otillar R."/>
            <person name="Haridas S."/>
            <person name="Lipzen A."/>
            <person name="Grimwood J."/>
            <person name="Schmutz J."/>
            <person name="Clum A."/>
            <person name="Reid I.D."/>
            <person name="Moisan M.C."/>
            <person name="Butler G."/>
            <person name="Nguyen T.T.M."/>
            <person name="Dewar K."/>
            <person name="Conant G."/>
            <person name="Drula E."/>
            <person name="Henrissat B."/>
            <person name="Hansel C."/>
            <person name="Singer S."/>
            <person name="Hutchinson M.I."/>
            <person name="de Vries R.P."/>
            <person name="Natvig D.O."/>
            <person name="Powell A.J."/>
            <person name="Tsang A."/>
            <person name="Grigoriev I.V."/>
        </authorList>
    </citation>
    <scope>NUCLEOTIDE SEQUENCE [LARGE SCALE GENOMIC DNA]</scope>
    <source>
        <strain evidence="8 9">CBS 494.80</strain>
    </source>
</reference>
<dbReference type="InterPro" id="IPR018333">
    <property type="entry name" value="Squalene_cyclase"/>
</dbReference>
<dbReference type="NCBIfam" id="TIGR01787">
    <property type="entry name" value="squalene_cyclas"/>
    <property type="match status" value="1"/>
</dbReference>
<dbReference type="InterPro" id="IPR002213">
    <property type="entry name" value="UDP_glucos_trans"/>
</dbReference>
<keyword evidence="1" id="KW-0808">Transferase</keyword>
<accession>A0ABR4BTU9</accession>
<evidence type="ECO:0000313" key="8">
    <source>
        <dbReference type="EMBL" id="KAL2060526.1"/>
    </source>
</evidence>
<keyword evidence="9" id="KW-1185">Reference proteome</keyword>
<evidence type="ECO:0000259" key="7">
    <source>
        <dbReference type="Pfam" id="PF13249"/>
    </source>
</evidence>
<dbReference type="CDD" id="cd03784">
    <property type="entry name" value="GT1_Gtf-like"/>
    <property type="match status" value="1"/>
</dbReference>
<evidence type="ECO:0008006" key="10">
    <source>
        <dbReference type="Google" id="ProtNLM"/>
    </source>
</evidence>
<dbReference type="Pfam" id="PF13243">
    <property type="entry name" value="SQHop_cyclase_C"/>
    <property type="match status" value="1"/>
</dbReference>
<dbReference type="PANTHER" id="PTHR48050">
    <property type="entry name" value="STEROL 3-BETA-GLUCOSYLTRANSFERASE"/>
    <property type="match status" value="1"/>
</dbReference>
<dbReference type="Gene3D" id="1.50.10.20">
    <property type="match status" value="2"/>
</dbReference>
<keyword evidence="3" id="KW-0413">Isomerase</keyword>
<dbReference type="SUPFAM" id="SSF48239">
    <property type="entry name" value="Terpenoid cyclases/Protein prenyltransferases"/>
    <property type="match status" value="2"/>
</dbReference>
<feature type="domain" description="Erythromycin biosynthesis protein CIII-like C-terminal" evidence="5">
    <location>
        <begin position="988"/>
        <end position="1114"/>
    </location>
</feature>
<comment type="caution">
    <text evidence="8">The sequence shown here is derived from an EMBL/GenBank/DDBJ whole genome shotgun (WGS) entry which is preliminary data.</text>
</comment>
<sequence>MITTCEFQLAIEYAGVYPDLGKMPHAGPEHDAQKALDDAIRFSFDDQKEDGHWAAEVSADVTFTSEYVMFKYAMGLDLEADREDLKKWLLQDQKVDGSWGLSPDLPGNNSTTTEAYLALKILGVPRTHQQMLKTQKFMRSHGGVEKVRFFTRFFLSTFGLFPYSAIPQIPAELILMPSSSPLNIYTLSSWARSTLIPILIVRHHEPIYALPNGRSADNDFIDEIWCNPANKNVPYAPPLSKMFWAGEYIEFGFTAIDKFLEQMTFLKNSPLRDLSRRKCVEWLLEHQEKEGDWAGFFPPMHGSLWALILEGYPFDHKAIVLGLEALERLTVSDERGKRVPPTVSPIWDTALMMNALCDAGLASDPRVTKAVNWVKDRQLLNDHGDWRVYSENQIPGGWSFEYNNTFYPDVDDTAVVVMSLLKHDPYCISSSSVLNATEWMLGMQNPDGGWGAFDTKNDKLWLHKIPFSDMDSLCDPSSADITGRLLECFGMLLMHRKGSLHNALRQRLVASSERGIKWLEKDQHSCGGWWGRWGSNFNYGTGNVMRGLVYFSASSLKVRIMVKKATRWFESCQNPDGGWGEHLRSYTEPEWIGKGPSTSAQTAWALLSIQPYRPQSDPYIERGVRWLIANQNVRSKTGSSWPTDVYTATGFPNVLYLGYPYYHHFFSIMALKKYIDGKAQPAYKSIELPDQMARSMNRPNILLMVIGSRGDIQVFLNIAKALTKSYGYRVRIATHSFHQNFVESNGIEFYATGGDPSAFAKAFTENPNILYSAVKGEYQILYRSFNFMLQRFWKASIDNESSQSNKKQQARPFIADGIVSSLSTLTHIHCAEKLQIPLVLASLQPLLATSEFPNVLTMSKPEFSAGRKFNSYSYLFLDLINWLVFGSCLQNLRVNIYGMAALSWTWATYDFLKIKIPHICLWSPHILPRPVDWDPSTILAGYSFTEDLEFTPPLGLEGFLLANSRILLFSFGSASLADPRRLMSMIFDATAKLGFKAVICRSSSDIENNLIIPDHVYITEEIPHSWVLPRVDGFIHHGGAGHVAVGMKYGVPQLIMPFYLDQNFWAVKVKQLYLGPPPLDHRSLTTGRLQSSLEDLLSSNYKASCENMASRVSEEKDGAYVAAEIISRVQGYTEKAAACSIIPSLRAQWKHTTSGILLSGAAAACLTSEEVIYWSDLEIQSAYNWSDQQAVAQPALLRLMGKVTAFIYALLSVSLQILRFLTNPGIGKTQAEKIATAFCDPVRQAKMDQGVHDLKYIKQEMGEQVDIAGRVVENWNNLSTEAFHQTIGLHLQTSSGKHVGG</sequence>
<proteinExistence type="predicted"/>
<dbReference type="InterPro" id="IPR010610">
    <property type="entry name" value="EryCIII-like_C"/>
</dbReference>
<dbReference type="PANTHER" id="PTHR48050:SF13">
    <property type="entry name" value="STEROL 3-BETA-GLUCOSYLTRANSFERASE UGT80A2"/>
    <property type="match status" value="1"/>
</dbReference>
<evidence type="ECO:0000313" key="9">
    <source>
        <dbReference type="Proteomes" id="UP001595075"/>
    </source>
</evidence>
<dbReference type="Pfam" id="PF03033">
    <property type="entry name" value="Glyco_transf_28"/>
    <property type="match status" value="1"/>
</dbReference>
<dbReference type="SUPFAM" id="SSF53756">
    <property type="entry name" value="UDP-Glycosyltransferase/glycogen phosphorylase"/>
    <property type="match status" value="1"/>
</dbReference>
<feature type="domain" description="Squalene cyclase C-terminal" evidence="6">
    <location>
        <begin position="343"/>
        <end position="674"/>
    </location>
</feature>
<evidence type="ECO:0000259" key="5">
    <source>
        <dbReference type="Pfam" id="PF06722"/>
    </source>
</evidence>
<evidence type="ECO:0000256" key="1">
    <source>
        <dbReference type="ARBA" id="ARBA00022679"/>
    </source>
</evidence>
<dbReference type="NCBIfam" id="TIGR01507">
    <property type="entry name" value="hopene_cyclase"/>
    <property type="match status" value="1"/>
</dbReference>
<protein>
    <recommendedName>
        <fullName evidence="10">Squalene cyclase</fullName>
    </recommendedName>
</protein>
<dbReference type="InterPro" id="IPR004276">
    <property type="entry name" value="GlycoTrans_28_N"/>
</dbReference>
<dbReference type="SFLD" id="SFLDG01016">
    <property type="entry name" value="Prenyltransferase_Like_2"/>
    <property type="match status" value="1"/>
</dbReference>
<keyword evidence="2" id="KW-0677">Repeat</keyword>
<dbReference type="Proteomes" id="UP001595075">
    <property type="component" value="Unassembled WGS sequence"/>
</dbReference>
<evidence type="ECO:0000256" key="2">
    <source>
        <dbReference type="ARBA" id="ARBA00022737"/>
    </source>
</evidence>
<feature type="domain" description="Squalene cyclase N-terminal" evidence="7">
    <location>
        <begin position="38"/>
        <end position="334"/>
    </location>
</feature>
<dbReference type="InterPro" id="IPR008930">
    <property type="entry name" value="Terpenoid_cyclase/PrenylTrfase"/>
</dbReference>
<evidence type="ECO:0000256" key="3">
    <source>
        <dbReference type="ARBA" id="ARBA00023235"/>
    </source>
</evidence>
<dbReference type="InterPro" id="IPR032697">
    <property type="entry name" value="SQ_cyclase_N"/>
</dbReference>
<dbReference type="InterPro" id="IPR032696">
    <property type="entry name" value="SQ_cyclase_C"/>
</dbReference>
<dbReference type="Pfam" id="PF06722">
    <property type="entry name" value="EryCIII-like_C"/>
    <property type="match status" value="1"/>
</dbReference>